<keyword evidence="4" id="KW-0808">Transferase</keyword>
<dbReference type="Gene3D" id="3.40.47.10">
    <property type="match status" value="1"/>
</dbReference>
<dbReference type="GO" id="GO:0004315">
    <property type="term" value="F:3-oxoacyl-[acyl-carrier-protein] synthase activity"/>
    <property type="evidence" value="ECO:0007669"/>
    <property type="project" value="InterPro"/>
</dbReference>
<dbReference type="Pfam" id="PF08659">
    <property type="entry name" value="KR"/>
    <property type="match status" value="1"/>
</dbReference>
<dbReference type="Gene3D" id="3.40.366.10">
    <property type="entry name" value="Malonyl-Coenzyme A Acyl Carrier Protein, domain 2"/>
    <property type="match status" value="1"/>
</dbReference>
<dbReference type="CDD" id="cd00833">
    <property type="entry name" value="PKS"/>
    <property type="match status" value="1"/>
</dbReference>
<dbReference type="InterPro" id="IPR013154">
    <property type="entry name" value="ADH-like_N"/>
</dbReference>
<dbReference type="SUPFAM" id="SSF53901">
    <property type="entry name" value="Thiolase-like"/>
    <property type="match status" value="1"/>
</dbReference>
<evidence type="ECO:0000256" key="6">
    <source>
        <dbReference type="ARBA" id="ARBA00023268"/>
    </source>
</evidence>
<evidence type="ECO:0000256" key="5">
    <source>
        <dbReference type="ARBA" id="ARBA00022857"/>
    </source>
</evidence>
<dbReference type="Pfam" id="PF08242">
    <property type="entry name" value="Methyltransf_12"/>
    <property type="match status" value="1"/>
</dbReference>
<name>A0A6A6EXY0_9PEZI</name>
<feature type="region of interest" description="N-terminal hotdog fold" evidence="8">
    <location>
        <begin position="956"/>
        <end position="1084"/>
    </location>
</feature>
<dbReference type="GO" id="GO:0032259">
    <property type="term" value="P:methylation"/>
    <property type="evidence" value="ECO:0007669"/>
    <property type="project" value="UniProtKB-KW"/>
</dbReference>
<keyword evidence="3" id="KW-0489">Methyltransferase</keyword>
<dbReference type="SUPFAM" id="SSF55048">
    <property type="entry name" value="Probable ACP-binding domain of malonyl-CoA ACP transacylase"/>
    <property type="match status" value="1"/>
</dbReference>
<dbReference type="SMART" id="SM00829">
    <property type="entry name" value="PKS_ER"/>
    <property type="match status" value="1"/>
</dbReference>
<evidence type="ECO:0000256" key="4">
    <source>
        <dbReference type="ARBA" id="ARBA00022679"/>
    </source>
</evidence>
<evidence type="ECO:0000256" key="8">
    <source>
        <dbReference type="PROSITE-ProRule" id="PRU01363"/>
    </source>
</evidence>
<dbReference type="InterPro" id="IPR050091">
    <property type="entry name" value="PKS_NRPS_Biosynth_Enz"/>
</dbReference>
<dbReference type="InterPro" id="IPR049900">
    <property type="entry name" value="PKS_mFAS_DH"/>
</dbReference>
<dbReference type="Proteomes" id="UP000800200">
    <property type="component" value="Unassembled WGS sequence"/>
</dbReference>
<evidence type="ECO:0000259" key="12">
    <source>
        <dbReference type="PROSITE" id="PS52019"/>
    </source>
</evidence>
<dbReference type="InterPro" id="IPR020807">
    <property type="entry name" value="PKS_DH"/>
</dbReference>
<dbReference type="Gene3D" id="3.40.50.150">
    <property type="entry name" value="Vaccinia Virus protein VP39"/>
    <property type="match status" value="1"/>
</dbReference>
<dbReference type="Pfam" id="PF21089">
    <property type="entry name" value="PKS_DH_N"/>
    <property type="match status" value="1"/>
</dbReference>
<reference evidence="13" key="1">
    <citation type="journal article" date="2020" name="Stud. Mycol.">
        <title>101 Dothideomycetes genomes: a test case for predicting lifestyles and emergence of pathogens.</title>
        <authorList>
            <person name="Haridas S."/>
            <person name="Albert R."/>
            <person name="Binder M."/>
            <person name="Bloem J."/>
            <person name="Labutti K."/>
            <person name="Salamov A."/>
            <person name="Andreopoulos B."/>
            <person name="Baker S."/>
            <person name="Barry K."/>
            <person name="Bills G."/>
            <person name="Bluhm B."/>
            <person name="Cannon C."/>
            <person name="Castanera R."/>
            <person name="Culley D."/>
            <person name="Daum C."/>
            <person name="Ezra D."/>
            <person name="Gonzalez J."/>
            <person name="Henrissat B."/>
            <person name="Kuo A."/>
            <person name="Liang C."/>
            <person name="Lipzen A."/>
            <person name="Lutzoni F."/>
            <person name="Magnuson J."/>
            <person name="Mondo S."/>
            <person name="Nolan M."/>
            <person name="Ohm R."/>
            <person name="Pangilinan J."/>
            <person name="Park H.-J."/>
            <person name="Ramirez L."/>
            <person name="Alfaro M."/>
            <person name="Sun H."/>
            <person name="Tritt A."/>
            <person name="Yoshinaga Y."/>
            <person name="Zwiers L.-H."/>
            <person name="Turgeon B."/>
            <person name="Goodwin S."/>
            <person name="Spatafora J."/>
            <person name="Crous P."/>
            <person name="Grigoriev I."/>
        </authorList>
    </citation>
    <scope>NUCLEOTIDE SEQUENCE</scope>
    <source>
        <strain evidence="13">CBS 207.26</strain>
    </source>
</reference>
<dbReference type="Gene3D" id="1.10.1200.10">
    <property type="entry name" value="ACP-like"/>
    <property type="match status" value="1"/>
</dbReference>
<dbReference type="SMART" id="SM00827">
    <property type="entry name" value="PKS_AT"/>
    <property type="match status" value="1"/>
</dbReference>
<dbReference type="PROSITE" id="PS52019">
    <property type="entry name" value="PKS_MFAS_DH"/>
    <property type="match status" value="1"/>
</dbReference>
<dbReference type="GO" id="GO:0016491">
    <property type="term" value="F:oxidoreductase activity"/>
    <property type="evidence" value="ECO:0007669"/>
    <property type="project" value="InterPro"/>
</dbReference>
<protein>
    <submittedName>
        <fullName evidence="13">Putative polyketide synthase</fullName>
    </submittedName>
</protein>
<dbReference type="CDD" id="cd02440">
    <property type="entry name" value="AdoMet_MTases"/>
    <property type="match status" value="1"/>
</dbReference>
<feature type="domain" description="Carrier" evidence="10">
    <location>
        <begin position="2450"/>
        <end position="2525"/>
    </location>
</feature>
<dbReference type="InterPro" id="IPR013217">
    <property type="entry name" value="Methyltransf_12"/>
</dbReference>
<dbReference type="SMART" id="SM00826">
    <property type="entry name" value="PKS_DH"/>
    <property type="match status" value="1"/>
</dbReference>
<dbReference type="PROSITE" id="PS50075">
    <property type="entry name" value="CARRIER"/>
    <property type="match status" value="1"/>
</dbReference>
<dbReference type="Gene3D" id="3.90.180.10">
    <property type="entry name" value="Medium-chain alcohol dehydrogenases, catalytic domain"/>
    <property type="match status" value="1"/>
</dbReference>
<keyword evidence="6" id="KW-0511">Multifunctional enzyme</keyword>
<keyword evidence="5" id="KW-0521">NADP</keyword>
<dbReference type="SUPFAM" id="SSF53335">
    <property type="entry name" value="S-adenosyl-L-methionine-dependent methyltransferases"/>
    <property type="match status" value="1"/>
</dbReference>
<evidence type="ECO:0000256" key="3">
    <source>
        <dbReference type="ARBA" id="ARBA00022603"/>
    </source>
</evidence>
<dbReference type="Pfam" id="PF13602">
    <property type="entry name" value="ADH_zinc_N_2"/>
    <property type="match status" value="1"/>
</dbReference>
<evidence type="ECO:0000259" key="11">
    <source>
        <dbReference type="PROSITE" id="PS52004"/>
    </source>
</evidence>
<evidence type="ECO:0000256" key="2">
    <source>
        <dbReference type="ARBA" id="ARBA00022553"/>
    </source>
</evidence>
<dbReference type="OrthoDB" id="329835at2759"/>
<dbReference type="GO" id="GO:0006633">
    <property type="term" value="P:fatty acid biosynthetic process"/>
    <property type="evidence" value="ECO:0007669"/>
    <property type="project" value="InterPro"/>
</dbReference>
<dbReference type="Pfam" id="PF08240">
    <property type="entry name" value="ADH_N"/>
    <property type="match status" value="1"/>
</dbReference>
<dbReference type="PANTHER" id="PTHR43775:SF49">
    <property type="entry name" value="SYNTHASE, PUTATIVE (JCVI)-RELATED"/>
    <property type="match status" value="1"/>
</dbReference>
<dbReference type="Pfam" id="PF23297">
    <property type="entry name" value="ACP_SdgA_C"/>
    <property type="match status" value="1"/>
</dbReference>
<dbReference type="Pfam" id="PF02801">
    <property type="entry name" value="Ketoacyl-synt_C"/>
    <property type="match status" value="1"/>
</dbReference>
<dbReference type="Pfam" id="PF14765">
    <property type="entry name" value="PS-DH"/>
    <property type="match status" value="1"/>
</dbReference>
<dbReference type="InterPro" id="IPR018201">
    <property type="entry name" value="Ketoacyl_synth_AS"/>
</dbReference>
<dbReference type="SUPFAM" id="SSF51735">
    <property type="entry name" value="NAD(P)-binding Rossmann-fold domains"/>
    <property type="match status" value="2"/>
</dbReference>
<dbReference type="Gene3D" id="3.40.50.720">
    <property type="entry name" value="NAD(P)-binding Rossmann-like Domain"/>
    <property type="match status" value="1"/>
</dbReference>
<dbReference type="GO" id="GO:0008168">
    <property type="term" value="F:methyltransferase activity"/>
    <property type="evidence" value="ECO:0007669"/>
    <property type="project" value="UniProtKB-KW"/>
</dbReference>
<dbReference type="GO" id="GO:0004312">
    <property type="term" value="F:fatty acid synthase activity"/>
    <property type="evidence" value="ECO:0007669"/>
    <property type="project" value="TreeGrafter"/>
</dbReference>
<dbReference type="SMART" id="SM00823">
    <property type="entry name" value="PKS_PP"/>
    <property type="match status" value="1"/>
</dbReference>
<dbReference type="Gene3D" id="3.10.129.110">
    <property type="entry name" value="Polyketide synthase dehydratase"/>
    <property type="match status" value="1"/>
</dbReference>
<dbReference type="InterPro" id="IPR016035">
    <property type="entry name" value="Acyl_Trfase/lysoPLipase"/>
</dbReference>
<evidence type="ECO:0000313" key="14">
    <source>
        <dbReference type="Proteomes" id="UP000800200"/>
    </source>
</evidence>
<dbReference type="Pfam" id="PF16197">
    <property type="entry name" value="KAsynt_C_assoc"/>
    <property type="match status" value="1"/>
</dbReference>
<feature type="region of interest" description="C-terminal hotdog fold" evidence="8">
    <location>
        <begin position="1094"/>
        <end position="1238"/>
    </location>
</feature>
<dbReference type="InterPro" id="IPR020843">
    <property type="entry name" value="ER"/>
</dbReference>
<dbReference type="InterPro" id="IPR042104">
    <property type="entry name" value="PKS_dehydratase_sf"/>
</dbReference>
<dbReference type="SUPFAM" id="SSF52151">
    <property type="entry name" value="FabD/lysophospholipase-like"/>
    <property type="match status" value="1"/>
</dbReference>
<feature type="region of interest" description="Disordered" evidence="9">
    <location>
        <begin position="1"/>
        <end position="31"/>
    </location>
</feature>
<dbReference type="InterPro" id="IPR029063">
    <property type="entry name" value="SAM-dependent_MTases_sf"/>
</dbReference>
<feature type="compositionally biased region" description="Polar residues" evidence="9">
    <location>
        <begin position="1"/>
        <end position="10"/>
    </location>
</feature>
<dbReference type="InterPro" id="IPR016036">
    <property type="entry name" value="Malonyl_transacylase_ACP-bd"/>
</dbReference>
<dbReference type="SUPFAM" id="SSF47336">
    <property type="entry name" value="ACP-like"/>
    <property type="match status" value="1"/>
</dbReference>
<dbReference type="InterPro" id="IPR014030">
    <property type="entry name" value="Ketoacyl_synth_N"/>
</dbReference>
<dbReference type="InterPro" id="IPR014043">
    <property type="entry name" value="Acyl_transferase_dom"/>
</dbReference>
<dbReference type="SMART" id="SM00822">
    <property type="entry name" value="PKS_KR"/>
    <property type="match status" value="1"/>
</dbReference>
<feature type="active site" description="Proton donor; for dehydratase activity" evidence="8">
    <location>
        <position position="1154"/>
    </location>
</feature>
<keyword evidence="7" id="KW-0012">Acyltransferase</keyword>
<keyword evidence="2" id="KW-0597">Phosphoprotein</keyword>
<feature type="domain" description="Ketosynthase family 3 (KS3)" evidence="11">
    <location>
        <begin position="68"/>
        <end position="489"/>
    </location>
</feature>
<dbReference type="InterPro" id="IPR049552">
    <property type="entry name" value="PKS_DH_N"/>
</dbReference>
<evidence type="ECO:0000313" key="13">
    <source>
        <dbReference type="EMBL" id="KAF2195892.1"/>
    </source>
</evidence>
<proteinExistence type="predicted"/>
<dbReference type="InterPro" id="IPR009081">
    <property type="entry name" value="PP-bd_ACP"/>
</dbReference>
<evidence type="ECO:0000256" key="7">
    <source>
        <dbReference type="ARBA" id="ARBA00023315"/>
    </source>
</evidence>
<dbReference type="CDD" id="cd05195">
    <property type="entry name" value="enoyl_red"/>
    <property type="match status" value="1"/>
</dbReference>
<evidence type="ECO:0000256" key="1">
    <source>
        <dbReference type="ARBA" id="ARBA00022450"/>
    </source>
</evidence>
<dbReference type="InterPro" id="IPR057326">
    <property type="entry name" value="KR_dom"/>
</dbReference>
<dbReference type="PROSITE" id="PS52004">
    <property type="entry name" value="KS3_2"/>
    <property type="match status" value="1"/>
</dbReference>
<dbReference type="Pfam" id="PF00698">
    <property type="entry name" value="Acyl_transf_1"/>
    <property type="match status" value="1"/>
</dbReference>
<dbReference type="InterPro" id="IPR020841">
    <property type="entry name" value="PKS_Beta-ketoAc_synthase_dom"/>
</dbReference>
<evidence type="ECO:0000259" key="10">
    <source>
        <dbReference type="PROSITE" id="PS50075"/>
    </source>
</evidence>
<organism evidence="13 14">
    <name type="scientific">Zopfia rhizophila CBS 207.26</name>
    <dbReference type="NCBI Taxonomy" id="1314779"/>
    <lineage>
        <taxon>Eukaryota</taxon>
        <taxon>Fungi</taxon>
        <taxon>Dikarya</taxon>
        <taxon>Ascomycota</taxon>
        <taxon>Pezizomycotina</taxon>
        <taxon>Dothideomycetes</taxon>
        <taxon>Dothideomycetes incertae sedis</taxon>
        <taxon>Zopfiaceae</taxon>
        <taxon>Zopfia</taxon>
    </lineage>
</organism>
<dbReference type="GO" id="GO:0031177">
    <property type="term" value="F:phosphopantetheine binding"/>
    <property type="evidence" value="ECO:0007669"/>
    <property type="project" value="InterPro"/>
</dbReference>
<dbReference type="InterPro" id="IPR014031">
    <property type="entry name" value="Ketoacyl_synth_C"/>
</dbReference>
<accession>A0A6A6EXY0</accession>
<dbReference type="PROSITE" id="PS00606">
    <property type="entry name" value="KS3_1"/>
    <property type="match status" value="1"/>
</dbReference>
<feature type="domain" description="PKS/mFAS DH" evidence="12">
    <location>
        <begin position="956"/>
        <end position="1238"/>
    </location>
</feature>
<dbReference type="PANTHER" id="PTHR43775">
    <property type="entry name" value="FATTY ACID SYNTHASE"/>
    <property type="match status" value="1"/>
</dbReference>
<dbReference type="InterPro" id="IPR020806">
    <property type="entry name" value="PKS_PP-bd"/>
</dbReference>
<dbReference type="Pfam" id="PF00109">
    <property type="entry name" value="ketoacyl-synt"/>
    <property type="match status" value="1"/>
</dbReference>
<dbReference type="InterPro" id="IPR011032">
    <property type="entry name" value="GroES-like_sf"/>
</dbReference>
<dbReference type="InterPro" id="IPR036291">
    <property type="entry name" value="NAD(P)-bd_dom_sf"/>
</dbReference>
<keyword evidence="14" id="KW-1185">Reference proteome</keyword>
<dbReference type="SMART" id="SM00825">
    <property type="entry name" value="PKS_KS"/>
    <property type="match status" value="1"/>
</dbReference>
<dbReference type="GO" id="GO:0044550">
    <property type="term" value="P:secondary metabolite biosynthetic process"/>
    <property type="evidence" value="ECO:0007669"/>
    <property type="project" value="TreeGrafter"/>
</dbReference>
<sequence length="2536" mass="276648">MSNELTSATTAAGALNGHVDGHTNGDLNGSVNGKIDEGASDRLNAHTNGNFHTQTKETVSMTEVDPLHMPIAICGMGLRLPGGLRTPSELFDLLVGKKDGKKTVPKERFNVDAYYNASNPNKAGSLATPYAYFIDEDLSQFDTSMFGMSNAEVSSADPSQRLLLEVTREAFESAGEADFRGKDVGTFVGDFTTGWEDLQDMDFQHTAAHRVMGKSDFVLPNRLAFEYNLLGPSVLIKTACSATAGALHSAVLAIRFGSCSSAIVAGANLILTPRASIEMSALGVLAPDGDCKTFDAKADGFARGESVCALYVKPLRDAVRDGNPIRAVIRACDSNADGGDGSRTFGTPNALAQEALIRQTYAAAGLPLAETKVIELHGTGTLVGDPLETAAIAQCFGGEDEVYIGSVKPNLGHGGGASSMASVIKATLALESRTVIPNIKFNDPNPKIPWDRNLVVPTEPQPWPVGVRERMSINSFGLGGSNVHIVLDSASSLGVKSQHRQAQLEDDIQSRGKRLLLLSGNSEPSIARMAEEYRKYLDRYPQNLEAMVYTLAWRRERLKLGSYCIVDGPHVSEAANPVSSKNMHRVVFVFTGQGAQWVGMGREMIEENEYFAASIQRMDNVLRSVEHPPSWSLKDLLMSDKADNDLFSSTEISQPVSTAIQIAYVDTLAAWGITPAAIIGHSSGEVASAYAAGALTSREAIITSYYRGYACAHNKLPGGMAAVGMGREDVEPYLQPGVVLACDNSNASVTLSGDLTGLQSTMANIKQHRQDMFVRQLRVPMAYHSSHMSTVADLYYSLIAHHLSPRAPKIPWYSTVYGRKITEAKIAGPQYFIHNMERPALFRTAALQLLKDLGEDMVHLEIGPHSALAGPLRQIYQESGLTPPYVAVAERGKDAAETFLHSIGRLWSLGLKPAIPKSAGAFTLPDLPTYPWHYDGSHWTESRLMADYRNRKHRKHELLGLRVLESSDIEPVWRNLLKLSDAPWLADHCVEKDIVFPAAGYVAMAGAAVGQLTSSTAYTVQEVNIATAMLITERGTREIITSLRRRDWTTTNVSRWWDFTIASESNGTWTKHCWGLVTDGCGLAEPSYEVKPYTRKVDSKRWYDTMAQVGLNYGPIFRGLYDITASPVDQAANAKVTDHSADPTAYALHPSTTDMILQSQAIALTRGQYREFNTLWLPTFIEQFYVSAKGTLKTLDICTSSAVVQGSAIASSHGMVGAELAYVLKGLKGAKMANSGGQTETGQGYLSLEWHPSIDFVRHDTLIRPADDVTADLVFLERLSLMCATEIQLEAKNITSFAQPHFVHFMNGIDNQLRDEHWQSLIPDAAELIGMSRGERQKEITACRERSKGTRFENAVEMLWRVCSNIGDILEGRQLFLDIALVDGVLPGFYNESNSLSDINDWFAVFGMSRPYLRVLEIGAGTGGTTACVLKALQSQQKERLYQTYTITDVSAGFLSQCRERFSNYSDLKYATLDISTDPIQQGFEAESFDLIIASNVLHATPNLEDTLKRCRALLKPNGYLFLQELCSINRTIDLTMGLFDGWWVGIEDGRTDRAPVSVETWNSKLRQSGFNGVETAVRDNTHPQLFVNANIISRPTVTTSEVGRVTLLRPSSDLSAFGKSMSAALVSQGMEIDECVWGQDDLPPGQHVVSLMDVEPDRGALLANIDAATLDTLIKTIADVSGAIVLWLMPPAQVGCSDPQYGQILGMARCVRAELGVDLVTLELDSLNGNASQVAAQLLAQQDAARNTRSTLHDDPEVDSEFVWRDEQMLVSRMHMSSVADELAQTTEAQRAKHLVIAQPGLLQTMYWTSHDLPPLDPDYIQVQVKNVGLNFHDVAVAMGIMDPEHMEDDGYHGLGCEGSGIVTAVGKNVDHVAVGDRVMGLGVPNGTFATEIQLLGPLCVKIPDTLALSDEEASSLLIPYLTVVWSLVEKARLKRGQTLLIHSAAGGVGIAAIHIARWLGADFYCTVGSPAKIDFLEKELNVPRQRIFHSRNDSFVDDVLRATHRRGVDFVLNSLSGELLHASWQCVAPGGYMLDLGKRDFLGRGRLAMLPFAGNRAFFGIDVAEIAAANPSDLSSYLHLIVKLLQDGSIFPLLPTTNFGADEIAEAFRYMQKGVHTGRISVRILADAGELVPSSSSRRAEFRKDGVYLLAGGLGGLGRSVISWMVRHGARSFVAVSPSAGSREEHKDLIGELREQKCELLCVAGDIADADVVRRLIETVGRPINGVVQLAMALCDTGFLNMDHLSWTTATTPKIQGTWNLHTLLPKDMDFFIMCSSAAGMMGSYGQSNYAAANTYLDSFVQYRHGLGLSASVLDIMAIGDVGYVASNKDVAERMEKNISRYISETEFLECFKLSLQQSSPRSIKQSLTTTGPQYKAPAQIILLNEMTRPLADPQNAFPWRADPRVSVFRINQGSATEDSGQGSESLRSFLLALSTQPERLDDSATGDFLAEKIAERVSAFLMVESDAINNSQTLTSMGADSLVAIEIRNWWKQTFGVEVSALELADPSNTMEALGRLAAHRLREKHSAQATSS</sequence>
<evidence type="ECO:0000256" key="9">
    <source>
        <dbReference type="SAM" id="MobiDB-lite"/>
    </source>
</evidence>
<gene>
    <name evidence="13" type="ORF">K469DRAFT_734285</name>
</gene>
<keyword evidence="1" id="KW-0596">Phosphopantetheine</keyword>
<dbReference type="InterPro" id="IPR016039">
    <property type="entry name" value="Thiolase-like"/>
</dbReference>
<dbReference type="SUPFAM" id="SSF50129">
    <property type="entry name" value="GroES-like"/>
    <property type="match status" value="1"/>
</dbReference>
<dbReference type="InterPro" id="IPR032821">
    <property type="entry name" value="PKS_assoc"/>
</dbReference>
<dbReference type="InterPro" id="IPR013968">
    <property type="entry name" value="PKS_KR"/>
</dbReference>
<dbReference type="InterPro" id="IPR001227">
    <property type="entry name" value="Ac_transferase_dom_sf"/>
</dbReference>
<dbReference type="InterPro" id="IPR036736">
    <property type="entry name" value="ACP-like_sf"/>
</dbReference>
<feature type="active site" description="Proton acceptor; for dehydratase activity" evidence="8">
    <location>
        <position position="988"/>
    </location>
</feature>
<dbReference type="InterPro" id="IPR049551">
    <property type="entry name" value="PKS_DH_C"/>
</dbReference>
<dbReference type="EMBL" id="ML994610">
    <property type="protein sequence ID" value="KAF2195892.1"/>
    <property type="molecule type" value="Genomic_DNA"/>
</dbReference>